<name>A0ABT3TTV5_9ACTN</name>
<gene>
    <name evidence="1" type="ORF">OFY01_12000</name>
</gene>
<dbReference type="Proteomes" id="UP001163064">
    <property type="component" value="Unassembled WGS sequence"/>
</dbReference>
<accession>A0ABT3TTV5</accession>
<proteinExistence type="predicted"/>
<evidence type="ECO:0000313" key="1">
    <source>
        <dbReference type="EMBL" id="MCX3060468.1"/>
    </source>
</evidence>
<dbReference type="EMBL" id="JAPHNL010000109">
    <property type="protein sequence ID" value="MCX3060468.1"/>
    <property type="molecule type" value="Genomic_DNA"/>
</dbReference>
<reference evidence="1" key="1">
    <citation type="submission" date="2022-10" db="EMBL/GenBank/DDBJ databases">
        <title>Streptomyces beihaiensis sp. nov., a chitin degrading actinobacterium, isolated from shrimp pond soil.</title>
        <authorList>
            <person name="Xie J."/>
            <person name="Shen N."/>
        </authorList>
    </citation>
    <scope>NUCLEOTIDE SEQUENCE</scope>
    <source>
        <strain evidence="1">GXMU-J5</strain>
    </source>
</reference>
<organism evidence="1 2">
    <name type="scientific">Streptomyces beihaiensis</name>
    <dbReference type="NCBI Taxonomy" id="2984495"/>
    <lineage>
        <taxon>Bacteria</taxon>
        <taxon>Bacillati</taxon>
        <taxon>Actinomycetota</taxon>
        <taxon>Actinomycetes</taxon>
        <taxon>Kitasatosporales</taxon>
        <taxon>Streptomycetaceae</taxon>
        <taxon>Streptomyces</taxon>
    </lineage>
</organism>
<sequence>MRDSHRADAERLLARAVEEEVRRSGGRTDGVALLSRARGSLDAMALAAADEYAAYTHALDEATAGQKSFGQRFAEHGGSTPLLVTGVGAVTACVADLVLGTGTGVAVGSGATVAVLGAATAVAKVTAAHLPAASRSAGALSRPGGPEQLRLQWLTALDVRGIRPFLDQQRVIAASTGPAAKSAAPRLRRTDKSAAARRRNVLEQSFDHLPVPDGPFAGRRTALAQIARWVHA</sequence>
<keyword evidence="2" id="KW-1185">Reference proteome</keyword>
<comment type="caution">
    <text evidence="1">The sequence shown here is derived from an EMBL/GenBank/DDBJ whole genome shotgun (WGS) entry which is preliminary data.</text>
</comment>
<feature type="non-terminal residue" evidence="1">
    <location>
        <position position="232"/>
    </location>
</feature>
<evidence type="ECO:0000313" key="2">
    <source>
        <dbReference type="Proteomes" id="UP001163064"/>
    </source>
</evidence>
<protein>
    <submittedName>
        <fullName evidence="1">Uncharacterized protein</fullName>
    </submittedName>
</protein>